<evidence type="ECO:0000256" key="1">
    <source>
        <dbReference type="ARBA" id="ARBA00006594"/>
    </source>
</evidence>
<dbReference type="GO" id="GO:0008170">
    <property type="term" value="F:N-methyltransferase activity"/>
    <property type="evidence" value="ECO:0007669"/>
    <property type="project" value="InterPro"/>
</dbReference>
<dbReference type="HOGENOM" id="CLU_3275899_0_0_5"/>
<dbReference type="Pfam" id="PF02384">
    <property type="entry name" value="N6_Mtase"/>
    <property type="match status" value="1"/>
</dbReference>
<dbReference type="STRING" id="293613.A1E_02015"/>
<evidence type="ECO:0000313" key="3">
    <source>
        <dbReference type="EMBL" id="ABV73348.1"/>
    </source>
</evidence>
<dbReference type="GO" id="GO:0003677">
    <property type="term" value="F:DNA binding"/>
    <property type="evidence" value="ECO:0007669"/>
    <property type="project" value="InterPro"/>
</dbReference>
<dbReference type="EMBL" id="CP000409">
    <property type="protein sequence ID" value="ABV73348.1"/>
    <property type="molecule type" value="Genomic_DNA"/>
</dbReference>
<dbReference type="KEGG" id="rcm:A1E_02015"/>
<gene>
    <name evidence="3" type="ordered locus">A1E_02015</name>
</gene>
<dbReference type="AlphaFoldDB" id="A8EYB5"/>
<comment type="similarity">
    <text evidence="1">Belongs to the N(4)/N(6)-methyltransferase family.</text>
</comment>
<organism evidence="3 4">
    <name type="scientific">Rickettsia canadensis (strain McKiel)</name>
    <dbReference type="NCBI Taxonomy" id="293613"/>
    <lineage>
        <taxon>Bacteria</taxon>
        <taxon>Pseudomonadati</taxon>
        <taxon>Pseudomonadota</taxon>
        <taxon>Alphaproteobacteria</taxon>
        <taxon>Rickettsiales</taxon>
        <taxon>Rickettsiaceae</taxon>
        <taxon>Rickettsieae</taxon>
        <taxon>Rickettsia</taxon>
        <taxon>belli group</taxon>
    </lineage>
</organism>
<accession>A8EYB5</accession>
<protein>
    <submittedName>
        <fullName evidence="3">Type I restriction-modification system, M subunit</fullName>
    </submittedName>
</protein>
<feature type="domain" description="DNA methylase adenine-specific" evidence="2">
    <location>
        <begin position="7"/>
        <end position="41"/>
    </location>
</feature>
<reference evidence="4" key="1">
    <citation type="submission" date="2007-09" db="EMBL/GenBank/DDBJ databases">
        <title>Complete genome sequence of Rickettsia canadensis.</title>
        <authorList>
            <person name="Madan A."/>
            <person name="Fahey J."/>
            <person name="Helton E."/>
            <person name="Ketteman M."/>
            <person name="Madan A."/>
            <person name="Rodrigues S."/>
            <person name="Sanchez A."/>
            <person name="Whiting M."/>
            <person name="Dasch G."/>
            <person name="Eremeeva M."/>
        </authorList>
    </citation>
    <scope>NUCLEOTIDE SEQUENCE [LARGE SCALE GENOMIC DNA]</scope>
    <source>
        <strain evidence="4">McKiel</strain>
    </source>
</reference>
<sequence length="47" mass="5404">MRAAKEVEDHNYALYGQEMINTICALAQINMFLHVEGQAHIHWGVIH</sequence>
<dbReference type="InterPro" id="IPR003356">
    <property type="entry name" value="DNA_methylase_A-5"/>
</dbReference>
<dbReference type="Proteomes" id="UP000007056">
    <property type="component" value="Chromosome"/>
</dbReference>
<evidence type="ECO:0000313" key="4">
    <source>
        <dbReference type="Proteomes" id="UP000007056"/>
    </source>
</evidence>
<evidence type="ECO:0000259" key="2">
    <source>
        <dbReference type="Pfam" id="PF02384"/>
    </source>
</evidence>
<name>A8EYB5_RICCK</name>
<proteinExistence type="inferred from homology"/>